<dbReference type="AlphaFoldDB" id="A0A0V0R483"/>
<name>A0A0V0R483_PSEPJ</name>
<organism evidence="1 2">
    <name type="scientific">Pseudocohnilembus persalinus</name>
    <name type="common">Ciliate</name>
    <dbReference type="NCBI Taxonomy" id="266149"/>
    <lineage>
        <taxon>Eukaryota</taxon>
        <taxon>Sar</taxon>
        <taxon>Alveolata</taxon>
        <taxon>Ciliophora</taxon>
        <taxon>Intramacronucleata</taxon>
        <taxon>Oligohymenophorea</taxon>
        <taxon>Scuticociliatia</taxon>
        <taxon>Philasterida</taxon>
        <taxon>Pseudocohnilembidae</taxon>
        <taxon>Pseudocohnilembus</taxon>
    </lineage>
</organism>
<accession>A0A0V0R483</accession>
<keyword evidence="2" id="KW-1185">Reference proteome</keyword>
<sequence length="441" mass="51869">MLDFFDIKSFKYPTCQKDGFHEGEPVNLICIEECCLKQKNYLLCTQCFDNNHKSHQIRPLKFILAHIIKQNQNKEQNNLEQFVEDSLNKENVLEKYQEIINNMMEKTFKMEQLYKQYFENLHNYIENHFQKQQNISNLLKDVVEQSHDIDNFQESMNKVIERSDYILQEEFQRLNKIRENGEDSTQKKSENIQTLTQYLENSFETEKTALTNQLIQEKLEKSLVPIQMKLDFFNNETEKVCQAQIDQIQNLLKNSSQLMEGIFKKNKSMFFNFIKNSNTQSQSLIEKVPGYEFEVNPNGGNEQTIVSSVSFDSGQHGYTMQIQDFSTTCFLIGIYEEHEALANKTTNGNHPWSCLFNTCKGKIKVKPGTQFTNFSQAIKKGENIKVQLDYENNEYTVSDEHGKCEYQLQKEQYNFAGKKIKFFISFYNSNCKVSLKIIDTY</sequence>
<reference evidence="1 2" key="1">
    <citation type="journal article" date="2015" name="Sci. Rep.">
        <title>Genome of the facultative scuticociliatosis pathogen Pseudocohnilembus persalinus provides insight into its virulence through horizontal gene transfer.</title>
        <authorList>
            <person name="Xiong J."/>
            <person name="Wang G."/>
            <person name="Cheng J."/>
            <person name="Tian M."/>
            <person name="Pan X."/>
            <person name="Warren A."/>
            <person name="Jiang C."/>
            <person name="Yuan D."/>
            <person name="Miao W."/>
        </authorList>
    </citation>
    <scope>NUCLEOTIDE SEQUENCE [LARGE SCALE GENOMIC DNA]</scope>
    <source>
        <strain evidence="1">36N120E</strain>
    </source>
</reference>
<evidence type="ECO:0000313" key="2">
    <source>
        <dbReference type="Proteomes" id="UP000054937"/>
    </source>
</evidence>
<protein>
    <submittedName>
        <fullName evidence="1">Uncharacterized protein</fullName>
    </submittedName>
</protein>
<comment type="caution">
    <text evidence="1">The sequence shown here is derived from an EMBL/GenBank/DDBJ whole genome shotgun (WGS) entry which is preliminary data.</text>
</comment>
<proteinExistence type="predicted"/>
<dbReference type="Proteomes" id="UP000054937">
    <property type="component" value="Unassembled WGS sequence"/>
</dbReference>
<dbReference type="OrthoDB" id="286354at2759"/>
<dbReference type="InParanoid" id="A0A0V0R483"/>
<dbReference type="EMBL" id="LDAU01000053">
    <property type="protein sequence ID" value="KRX09302.1"/>
    <property type="molecule type" value="Genomic_DNA"/>
</dbReference>
<evidence type="ECO:0000313" key="1">
    <source>
        <dbReference type="EMBL" id="KRX09302.1"/>
    </source>
</evidence>
<gene>
    <name evidence="1" type="ORF">PPERSA_05971</name>
</gene>